<evidence type="ECO:0000313" key="2">
    <source>
        <dbReference type="Proteomes" id="UP001062846"/>
    </source>
</evidence>
<accession>A0ACC0L5Y9</accession>
<dbReference type="EMBL" id="CM046400">
    <property type="protein sequence ID" value="KAI8524060.1"/>
    <property type="molecule type" value="Genomic_DNA"/>
</dbReference>
<organism evidence="1 2">
    <name type="scientific">Rhododendron molle</name>
    <name type="common">Chinese azalea</name>
    <name type="synonym">Azalea mollis</name>
    <dbReference type="NCBI Taxonomy" id="49168"/>
    <lineage>
        <taxon>Eukaryota</taxon>
        <taxon>Viridiplantae</taxon>
        <taxon>Streptophyta</taxon>
        <taxon>Embryophyta</taxon>
        <taxon>Tracheophyta</taxon>
        <taxon>Spermatophyta</taxon>
        <taxon>Magnoliopsida</taxon>
        <taxon>eudicotyledons</taxon>
        <taxon>Gunneridae</taxon>
        <taxon>Pentapetalae</taxon>
        <taxon>asterids</taxon>
        <taxon>Ericales</taxon>
        <taxon>Ericaceae</taxon>
        <taxon>Ericoideae</taxon>
        <taxon>Rhodoreae</taxon>
        <taxon>Rhododendron</taxon>
    </lineage>
</organism>
<proteinExistence type="predicted"/>
<comment type="caution">
    <text evidence="1">The sequence shown here is derived from an EMBL/GenBank/DDBJ whole genome shotgun (WGS) entry which is preliminary data.</text>
</comment>
<name>A0ACC0L5Y9_RHOML</name>
<keyword evidence="2" id="KW-1185">Reference proteome</keyword>
<sequence>MANDTRSTRRSKDDESTSSRKKAVVETAGTSGLRRSTRGTPSREQIATSPSTTRKSGRLESMTPRTPPVKRKSEIVDKHNISSPLRRSDRFKKHRRSDRFKKHQSASSSGTKEIEKGSRSSDVKSNKLKIEKSVKWLTLEGRVANGIEKKDPNPVGVKRKKMDARTLRTFFKPQRRRDIVPVEELERPDKLSPDDTSCCGSCVSKQLGDGEDGTECCGERMEEKQSGKCTEETSEQGRDSTLKNSEAEAVGNDGEVEVSCSSKLCSSREEPCYSSAEESLNPSKSGQRLKRQRVENDSPEPELCLDVALNNGLHCSPVLKDSGELEANVQGSVEENDGTAQEKSPSIVQIDGHQNMCVICKLGGKLMCCDGKGCKKSYHPSCLDLPLDDVPTVWHCLSCVQKKIESGVHSVSEGVESIWDAREVEVQDTEYGLQKQNQYFVKYKGLAHIHNGWVPERELVLEAPLLVSKFNENNKVVKWREEWKMPHRLLKKRLLSSPKQQEENQIETNFDTSHCHCEWLVKWCGLDYEYATWELESAAFLHSPLAQSLMRKYENRHQRAKRATSSSLLDKNKKGPLVKLSKLPAGVLPGTDYNQLTFTVNKLREHWHKGQNAVLFGDQERVQKMILFIGSLASNISHPFLVISDSSALSLWEAEFSRLDSSIDVIVYSGKEDSRRIIRTCEFYEEGGCIMFQVLLSPIEALVKDFEMLECLRWEAIIVDECQCSAISKHFEHIKMLSTEVRFLLYNDQLKDCRAEHLNLLSLLESPSDLDTSDDQENDLDNNFGKLKERLSRFIVFDCKPDFSRFLEYWVPVQISNVQLEQYCATLHSNYASLRSLLKKDPFGTLHSILISTRKSCDHPYLVDPLLQGVLTKDLPVVEFLGVGIKASGKLQLLDTILSNIRDRGLRVIILFQSIGGRDTIGDILEDFIGQRFGPDSYERLDGGFLSSKKKQAALNKFNDKGSGRFVFLLENRACNGSIKFSSVDGVVIFNGDWNPTNDIRALQKVSICSSVEQIKVFRLYSPCTVEENVLVLATQDETLDIQSLSLSTIHMLLMWGGSYLFNKLDEFHGGNISTTSASSKSEPSILKDVAKEFLNVLFQDPENNHPNSSLVIQVQHSGGTYRKNVSLLGELKIQLPDGEEPAVFWTKLLEGRNPQWRYSSGQLQRNRKRVQNFGDLLKQPELEADEVGKKRKKVVNSKADPASLRANLKEGGELSRDRGGGSELNMVDSEEAIGVRDVQGSLHAFLKREISTLCGILKLTEDVKDMVGKFLEYIIHNHHVNSEPASILQAFQISLCWIAASIGKSKSDRYKIDRKESLLLAKKHLNFRCTEEEANEVYLMMRPLKKTFLSRLENFNESEPPQDALVAAEDTVKEPPDARMSPSIAFRPKNVKVEIEERSENQEFVEDLVLSHPEETTLSKKCAMQLTKLIRKQQEEIQEVHKILEEERVQLENQHRVDSTLVRSIHGNNPVGLDKLRRLEDEFTKKKEEHNRKKDMHLKEVVKKQLAERNKMRQAGALSMGRPKSSEQAEPSCELPLHGSGFGGTENIVSVSSCLAEDQCSNGILASGMAPCVISSTATSEAVGGGVAVESLTVAVCPNHESSAVNSIAPENNASVDLPSAEEQIRDEAPSSIQDTPVSAPNQLVLQDERSQLLTSSGIPDIDELARENQNVLGAEVPPLHATDGSPEAVVIEHLNQLQLSPPSGSPVGPNQHYPHLASPVEQPPQIDGPVASLNAELAQHVENPSPSVPSDPVVLHTGGNQRRGDGYTSFGNAEALSQLGVMEALPNQVVSSTQLATGMPAKSVHADPLTTELERLRKQTEQTNTAHKDTILRLKSDLEKEIEEVIAEIGQKYVAKLNSEEAAFAQKKMELDTYHIKVLMNKRLADAFRSKCLERSSGALEMQRAVVPSVSQQTTAPPLQKVHDSSALFSSMPNRPPLISPIGPSPGNLQTASERRAPAPHLQPFRPPPSTSARDLPIASPNVPHLVPSQPPPPPPSSMPPTYHSGLYNTAPHPEVAGGSPSLHNPSLSAMSLLFHMNNQPGANPPNILSPRPDLSSSFDALDISQFGSGGGDGMVNLASSGVATDVVCLSDDDE</sequence>
<protein>
    <submittedName>
        <fullName evidence="1">Uncharacterized protein</fullName>
    </submittedName>
</protein>
<gene>
    <name evidence="1" type="ORF">RHMOL_Rhmol13G0119900</name>
</gene>
<reference evidence="1" key="1">
    <citation type="submission" date="2022-02" db="EMBL/GenBank/DDBJ databases">
        <title>Plant Genome Project.</title>
        <authorList>
            <person name="Zhang R.-G."/>
        </authorList>
    </citation>
    <scope>NUCLEOTIDE SEQUENCE</scope>
    <source>
        <strain evidence="1">AT1</strain>
    </source>
</reference>
<dbReference type="Proteomes" id="UP001062846">
    <property type="component" value="Chromosome 13"/>
</dbReference>
<evidence type="ECO:0000313" key="1">
    <source>
        <dbReference type="EMBL" id="KAI8524060.1"/>
    </source>
</evidence>